<keyword evidence="10" id="KW-0482">Metalloprotease</keyword>
<dbReference type="GO" id="GO:0016020">
    <property type="term" value="C:membrane"/>
    <property type="evidence" value="ECO:0007669"/>
    <property type="project" value="TreeGrafter"/>
</dbReference>
<dbReference type="InterPro" id="IPR045357">
    <property type="entry name" value="Aminopeptidase_N-like_N"/>
</dbReference>
<dbReference type="STRING" id="1640674.SAMN05216323_104217"/>
<feature type="domain" description="Peptidase M1 membrane alanine aminopeptidase" evidence="11">
    <location>
        <begin position="246"/>
        <end position="460"/>
    </location>
</feature>
<evidence type="ECO:0000256" key="8">
    <source>
        <dbReference type="ARBA" id="ARBA00022801"/>
    </source>
</evidence>
<keyword evidence="13" id="KW-0031">Aminopeptidase</keyword>
<evidence type="ECO:0000256" key="3">
    <source>
        <dbReference type="ARBA" id="ARBA00010136"/>
    </source>
</evidence>
<dbReference type="CDD" id="cd09602">
    <property type="entry name" value="M1_APN"/>
    <property type="match status" value="1"/>
</dbReference>
<dbReference type="GO" id="GO:0005615">
    <property type="term" value="C:extracellular space"/>
    <property type="evidence" value="ECO:0007669"/>
    <property type="project" value="TreeGrafter"/>
</dbReference>
<name>A0A1G6ND25_9BACT</name>
<dbReference type="SUPFAM" id="SSF55486">
    <property type="entry name" value="Metalloproteases ('zincins'), catalytic domain"/>
    <property type="match status" value="1"/>
</dbReference>
<evidence type="ECO:0000259" key="12">
    <source>
        <dbReference type="Pfam" id="PF17900"/>
    </source>
</evidence>
<dbReference type="Gene3D" id="1.10.390.10">
    <property type="entry name" value="Neutral Protease Domain 2"/>
    <property type="match status" value="1"/>
</dbReference>
<dbReference type="PRINTS" id="PR00756">
    <property type="entry name" value="ALADIPTASE"/>
</dbReference>
<evidence type="ECO:0000313" key="13">
    <source>
        <dbReference type="EMBL" id="SDC65698.1"/>
    </source>
</evidence>
<dbReference type="GO" id="GO:0005737">
    <property type="term" value="C:cytoplasm"/>
    <property type="evidence" value="ECO:0007669"/>
    <property type="project" value="TreeGrafter"/>
</dbReference>
<dbReference type="Gene3D" id="2.60.40.1730">
    <property type="entry name" value="tricorn interacting facor f3 domain"/>
    <property type="match status" value="1"/>
</dbReference>
<keyword evidence="14" id="KW-1185">Reference proteome</keyword>
<gene>
    <name evidence="13" type="ORF">SAMN05216323_104217</name>
</gene>
<dbReference type="InterPro" id="IPR001930">
    <property type="entry name" value="Peptidase_M1"/>
</dbReference>
<keyword evidence="8" id="KW-0378">Hydrolase</keyword>
<dbReference type="GO" id="GO:0016285">
    <property type="term" value="F:alanyl aminopeptidase activity"/>
    <property type="evidence" value="ECO:0007669"/>
    <property type="project" value="UniProtKB-EC"/>
</dbReference>
<dbReference type="PANTHER" id="PTHR11533:SF299">
    <property type="entry name" value="AMINOPEPTIDASE"/>
    <property type="match status" value="1"/>
</dbReference>
<accession>A0A1G6ND25</accession>
<dbReference type="RefSeq" id="WP_092439064.1">
    <property type="nucleotide sequence ID" value="NZ_FMYP01000042.1"/>
</dbReference>
<dbReference type="EMBL" id="FMYP01000042">
    <property type="protein sequence ID" value="SDC65698.1"/>
    <property type="molecule type" value="Genomic_DNA"/>
</dbReference>
<dbReference type="SUPFAM" id="SSF63737">
    <property type="entry name" value="Leukotriene A4 hydrolase N-terminal domain"/>
    <property type="match status" value="1"/>
</dbReference>
<evidence type="ECO:0000256" key="4">
    <source>
        <dbReference type="ARBA" id="ARBA00012564"/>
    </source>
</evidence>
<evidence type="ECO:0000256" key="2">
    <source>
        <dbReference type="ARBA" id="ARBA00001947"/>
    </source>
</evidence>
<evidence type="ECO:0000313" key="14">
    <source>
        <dbReference type="Proteomes" id="UP000199452"/>
    </source>
</evidence>
<comment type="similarity">
    <text evidence="3">Belongs to the peptidase M1 family.</text>
</comment>
<keyword evidence="7" id="KW-0479">Metal-binding</keyword>
<dbReference type="GO" id="GO:0042277">
    <property type="term" value="F:peptide binding"/>
    <property type="evidence" value="ECO:0007669"/>
    <property type="project" value="TreeGrafter"/>
</dbReference>
<dbReference type="Pfam" id="PF01433">
    <property type="entry name" value="Peptidase_M1"/>
    <property type="match status" value="1"/>
</dbReference>
<proteinExistence type="inferred from homology"/>
<evidence type="ECO:0000256" key="7">
    <source>
        <dbReference type="ARBA" id="ARBA00022723"/>
    </source>
</evidence>
<evidence type="ECO:0000256" key="1">
    <source>
        <dbReference type="ARBA" id="ARBA00000098"/>
    </source>
</evidence>
<keyword evidence="9" id="KW-0862">Zinc</keyword>
<dbReference type="Pfam" id="PF17900">
    <property type="entry name" value="Peptidase_M1_N"/>
    <property type="match status" value="1"/>
</dbReference>
<dbReference type="PROSITE" id="PS51257">
    <property type="entry name" value="PROKAR_LIPOPROTEIN"/>
    <property type="match status" value="1"/>
</dbReference>
<dbReference type="GO" id="GO:0043171">
    <property type="term" value="P:peptide catabolic process"/>
    <property type="evidence" value="ECO:0007669"/>
    <property type="project" value="TreeGrafter"/>
</dbReference>
<feature type="domain" description="Aminopeptidase N-like N-terminal" evidence="12">
    <location>
        <begin position="44"/>
        <end position="206"/>
    </location>
</feature>
<dbReference type="InterPro" id="IPR050344">
    <property type="entry name" value="Peptidase_M1_aminopeptidases"/>
</dbReference>
<evidence type="ECO:0000259" key="11">
    <source>
        <dbReference type="Pfam" id="PF01433"/>
    </source>
</evidence>
<dbReference type="GO" id="GO:0006508">
    <property type="term" value="P:proteolysis"/>
    <property type="evidence" value="ECO:0007669"/>
    <property type="project" value="UniProtKB-KW"/>
</dbReference>
<dbReference type="PANTHER" id="PTHR11533">
    <property type="entry name" value="PROTEASE M1 ZINC METALLOPROTEASE"/>
    <property type="match status" value="1"/>
</dbReference>
<protein>
    <recommendedName>
        <fullName evidence="5">Aminopeptidase N</fullName>
        <ecNumber evidence="4">3.4.11.2</ecNumber>
    </recommendedName>
</protein>
<dbReference type="OrthoDB" id="100605at2"/>
<evidence type="ECO:0000256" key="9">
    <source>
        <dbReference type="ARBA" id="ARBA00022833"/>
    </source>
</evidence>
<dbReference type="InterPro" id="IPR027268">
    <property type="entry name" value="Peptidase_M4/M1_CTD_sf"/>
</dbReference>
<dbReference type="EC" id="3.4.11.2" evidence="4"/>
<dbReference type="InterPro" id="IPR042097">
    <property type="entry name" value="Aminopeptidase_N-like_N_sf"/>
</dbReference>
<evidence type="ECO:0000256" key="10">
    <source>
        <dbReference type="ARBA" id="ARBA00023049"/>
    </source>
</evidence>
<comment type="catalytic activity">
    <reaction evidence="1">
        <text>Release of an N-terminal amino acid, Xaa-|-Yaa- from a peptide, amide or arylamide. Xaa is preferably Ala, but may be most amino acids including Pro (slow action). When a terminal hydrophobic residue is followed by a prolyl residue, the two may be released as an intact Xaa-Pro dipeptide.</text>
        <dbReference type="EC" id="3.4.11.2"/>
    </reaction>
</comment>
<evidence type="ECO:0000256" key="6">
    <source>
        <dbReference type="ARBA" id="ARBA00022670"/>
    </source>
</evidence>
<organism evidence="13 14">
    <name type="scientific">Williamwhitmania taraxaci</name>
    <dbReference type="NCBI Taxonomy" id="1640674"/>
    <lineage>
        <taxon>Bacteria</taxon>
        <taxon>Pseudomonadati</taxon>
        <taxon>Bacteroidota</taxon>
        <taxon>Bacteroidia</taxon>
        <taxon>Bacteroidales</taxon>
        <taxon>Williamwhitmaniaceae</taxon>
        <taxon>Williamwhitmania</taxon>
    </lineage>
</organism>
<dbReference type="InterPro" id="IPR014782">
    <property type="entry name" value="Peptidase_M1_dom"/>
</dbReference>
<sequence length="838" mass="94454">MKKIIWAVTLLLASCINKPTEIPEKGVTLSLANERAAILENVEYKLCFTIPDSLTDAVQGEAIITFDLSERPNSLALDFNGPDSSGLKVSSIGEEKFPNVIVGNGHIVIPQRYLTKGVNQLQILFTADSRTLNRSQNFIYTLNVPNKASRVFPCFDQPNIKATYRLEVSLPLAWSAVSNGSEQTDSIADGRHWITFAPSQKISTYLFAFAAGRFNKVVRTVNKMPIAIYYASADSVKIKTNIDEVYNQVKRSLKFMEDYTSIKYPFEKYDLVLIPSFQFSGMEHPGATYYKASKLLLDENPSLQDAMSRTSLIAHETAHMWFGDLVTMSWFNDVWLKEVFAGLFAEKITNPQYPQIDHNLLFMLSNYPRALSVDRTSGTHSIAQELKNQDNAGSLYGSIIYNKAPIAMRMLEENMGEDSFKVALREYLKEYSYSNATWENLLATFQHHSNNDLSEWDKDWIKGKGVPEIAVSIQKAEPESVVVSARSIGIANPQSMAFVLMDNQANQQLEFKSLPGTTTLRADFSTTTILPNSDGKTYGVFTGEALSQNLSAAKLSQISPLQRASLLINQKELAIRKKITTKSYTEFLLTFTQAEKVDALLQQSVRDIEFCFLQLLPATERNKVGIKFEALLWDKMLAQNKPADQITVFKSLMRIATTKHMLAKLEAVLEKNQINAKTKFSDRDGMSLALELAFKMPEQANVAINLQLGRMQSEELKAQLQFERASTSCNNDTLAILFHKLQKKENRMKEPWVTEALSYIHHPLRNEANMNLLIPALNMLPEIKQTGDIFFPKSWADAVLWGYRSPKAKAQVNQLLQMNILSPDLKLKVLQSGDLLMR</sequence>
<dbReference type="GO" id="GO:0008270">
    <property type="term" value="F:zinc ion binding"/>
    <property type="evidence" value="ECO:0007669"/>
    <property type="project" value="InterPro"/>
</dbReference>
<keyword evidence="6" id="KW-0645">Protease</keyword>
<evidence type="ECO:0000256" key="5">
    <source>
        <dbReference type="ARBA" id="ARBA00015611"/>
    </source>
</evidence>
<comment type="cofactor">
    <cofactor evidence="2">
        <name>Zn(2+)</name>
        <dbReference type="ChEBI" id="CHEBI:29105"/>
    </cofactor>
</comment>
<dbReference type="Proteomes" id="UP000199452">
    <property type="component" value="Unassembled WGS sequence"/>
</dbReference>
<dbReference type="GO" id="GO:0070006">
    <property type="term" value="F:metalloaminopeptidase activity"/>
    <property type="evidence" value="ECO:0007669"/>
    <property type="project" value="TreeGrafter"/>
</dbReference>
<reference evidence="13 14" key="1">
    <citation type="submission" date="2016-09" db="EMBL/GenBank/DDBJ databases">
        <authorList>
            <person name="Capua I."/>
            <person name="De Benedictis P."/>
            <person name="Joannis T."/>
            <person name="Lombin L.H."/>
            <person name="Cattoli G."/>
        </authorList>
    </citation>
    <scope>NUCLEOTIDE SEQUENCE [LARGE SCALE GENOMIC DNA]</scope>
    <source>
        <strain evidence="13 14">A7P-90m</strain>
    </source>
</reference>
<dbReference type="AlphaFoldDB" id="A0A1G6ND25"/>